<dbReference type="InterPro" id="IPR029063">
    <property type="entry name" value="SAM-dependent_MTases_sf"/>
</dbReference>
<organism evidence="2">
    <name type="scientific">marine metagenome</name>
    <dbReference type="NCBI Taxonomy" id="408172"/>
    <lineage>
        <taxon>unclassified sequences</taxon>
        <taxon>metagenomes</taxon>
        <taxon>ecological metagenomes</taxon>
    </lineage>
</organism>
<evidence type="ECO:0000313" key="2">
    <source>
        <dbReference type="EMBL" id="SVD06002.1"/>
    </source>
</evidence>
<dbReference type="SUPFAM" id="SSF53335">
    <property type="entry name" value="S-adenosyl-L-methionine-dependent methyltransferases"/>
    <property type="match status" value="1"/>
</dbReference>
<dbReference type="CDD" id="cd02440">
    <property type="entry name" value="AdoMet_MTases"/>
    <property type="match status" value="1"/>
</dbReference>
<dbReference type="Gene3D" id="3.40.50.150">
    <property type="entry name" value="Vaccinia Virus protein VP39"/>
    <property type="match status" value="1"/>
</dbReference>
<reference evidence="2" key="1">
    <citation type="submission" date="2018-05" db="EMBL/GenBank/DDBJ databases">
        <authorList>
            <person name="Lanie J.A."/>
            <person name="Ng W.-L."/>
            <person name="Kazmierczak K.M."/>
            <person name="Andrzejewski T.M."/>
            <person name="Davidsen T.M."/>
            <person name="Wayne K.J."/>
            <person name="Tettelin H."/>
            <person name="Glass J.I."/>
            <person name="Rusch D."/>
            <person name="Podicherti R."/>
            <person name="Tsui H.-C.T."/>
            <person name="Winkler M.E."/>
        </authorList>
    </citation>
    <scope>NUCLEOTIDE SEQUENCE</scope>
</reference>
<dbReference type="AlphaFoldDB" id="A0A382S8V1"/>
<sequence length="234" mass="26397">MSSWDTVYSDRLMTIWEPHDIVVQFVARFLKKRQGYDNYLIHRDAQRILDLGCGNGAQSIFLARMGYEVHGIDVSEEAINVAREYANQEALSIEFSTEGCDQLSFQTNFFDAVICHGVLDHIPMEKAILSAQEVYRVLSPGGLLLVSLASVRSSLFGEGLSAGRNTYVLEDGPEEGEIQHYFDEEEISMLLPSSQFHFIDARHKLEEELTVSTGLVPEVMKGRWVLTAEICKDE</sequence>
<dbReference type="Pfam" id="PF13649">
    <property type="entry name" value="Methyltransf_25"/>
    <property type="match status" value="1"/>
</dbReference>
<accession>A0A382S8V1</accession>
<dbReference type="GO" id="GO:0008168">
    <property type="term" value="F:methyltransferase activity"/>
    <property type="evidence" value="ECO:0007669"/>
    <property type="project" value="TreeGrafter"/>
</dbReference>
<name>A0A382S8V1_9ZZZZ</name>
<protein>
    <recommendedName>
        <fullName evidence="1">Methyltransferase domain-containing protein</fullName>
    </recommendedName>
</protein>
<proteinExistence type="predicted"/>
<dbReference type="InterPro" id="IPR041698">
    <property type="entry name" value="Methyltransf_25"/>
</dbReference>
<feature type="domain" description="Methyltransferase" evidence="1">
    <location>
        <begin position="48"/>
        <end position="142"/>
    </location>
</feature>
<evidence type="ECO:0000259" key="1">
    <source>
        <dbReference type="Pfam" id="PF13649"/>
    </source>
</evidence>
<dbReference type="EMBL" id="UINC01127105">
    <property type="protein sequence ID" value="SVD06002.1"/>
    <property type="molecule type" value="Genomic_DNA"/>
</dbReference>
<dbReference type="PANTHER" id="PTHR43464">
    <property type="entry name" value="METHYLTRANSFERASE"/>
    <property type="match status" value="1"/>
</dbReference>
<gene>
    <name evidence="2" type="ORF">METZ01_LOCUS358856</name>
</gene>